<dbReference type="SUPFAM" id="SSF81665">
    <property type="entry name" value="Calcium ATPase, transmembrane domain M"/>
    <property type="match status" value="1"/>
</dbReference>
<dbReference type="GO" id="GO:0140326">
    <property type="term" value="F:ATPase-coupled intramembrane lipid transporter activity"/>
    <property type="evidence" value="ECO:0007669"/>
    <property type="project" value="TreeGrafter"/>
</dbReference>
<dbReference type="InterPro" id="IPR032630">
    <property type="entry name" value="P_typ_ATPase_c"/>
</dbReference>
<dbReference type="InterPro" id="IPR011032">
    <property type="entry name" value="GroES-like_sf"/>
</dbReference>
<dbReference type="VEuPathDB" id="FungiDB:H257_15582"/>
<evidence type="ECO:0000256" key="4">
    <source>
        <dbReference type="SAM" id="Phobius"/>
    </source>
</evidence>
<name>A0A418CQS7_APHAT</name>
<dbReference type="InterPro" id="IPR013154">
    <property type="entry name" value="ADH-like_N"/>
</dbReference>
<comment type="subcellular location">
    <subcellularLocation>
        <location evidence="1">Membrane</location>
        <topology evidence="1">Multi-pass membrane protein</topology>
    </subcellularLocation>
</comment>
<organism evidence="6 7">
    <name type="scientific">Aphanomyces astaci</name>
    <name type="common">Crayfish plague agent</name>
    <dbReference type="NCBI Taxonomy" id="112090"/>
    <lineage>
        <taxon>Eukaryota</taxon>
        <taxon>Sar</taxon>
        <taxon>Stramenopiles</taxon>
        <taxon>Oomycota</taxon>
        <taxon>Saprolegniomycetes</taxon>
        <taxon>Saprolegniales</taxon>
        <taxon>Verrucalvaceae</taxon>
        <taxon>Aphanomyces</taxon>
    </lineage>
</organism>
<proteinExistence type="predicted"/>
<dbReference type="SUPFAM" id="SSF50129">
    <property type="entry name" value="GroES-like"/>
    <property type="match status" value="1"/>
</dbReference>
<dbReference type="GO" id="GO:0045332">
    <property type="term" value="P:phospholipid translocation"/>
    <property type="evidence" value="ECO:0007669"/>
    <property type="project" value="TreeGrafter"/>
</dbReference>
<keyword evidence="4" id="KW-1133">Transmembrane helix</keyword>
<dbReference type="SMART" id="SM00829">
    <property type="entry name" value="PKS_ER"/>
    <property type="match status" value="1"/>
</dbReference>
<keyword evidence="4" id="KW-0472">Membrane</keyword>
<dbReference type="PANTHER" id="PTHR24092">
    <property type="entry name" value="PROBABLE PHOSPHOLIPID-TRANSPORTING ATPASE"/>
    <property type="match status" value="1"/>
</dbReference>
<keyword evidence="4" id="KW-0812">Transmembrane</keyword>
<dbReference type="Gene3D" id="3.40.50.720">
    <property type="entry name" value="NAD(P)-binding Rossmann-like Domain"/>
    <property type="match status" value="2"/>
</dbReference>
<dbReference type="VEuPathDB" id="FungiDB:H257_15583"/>
<evidence type="ECO:0000256" key="1">
    <source>
        <dbReference type="ARBA" id="ARBA00004141"/>
    </source>
</evidence>
<dbReference type="InterPro" id="IPR023298">
    <property type="entry name" value="ATPase_P-typ_TM_dom_sf"/>
</dbReference>
<feature type="transmembrane region" description="Helical" evidence="4">
    <location>
        <begin position="137"/>
        <end position="155"/>
    </location>
</feature>
<protein>
    <recommendedName>
        <fullName evidence="5">Enoyl reductase (ER) domain-containing protein</fullName>
    </recommendedName>
</protein>
<dbReference type="Proteomes" id="UP000286510">
    <property type="component" value="Unassembled WGS sequence"/>
</dbReference>
<dbReference type="Pfam" id="PF16212">
    <property type="entry name" value="PhoLip_ATPase_C"/>
    <property type="match status" value="1"/>
</dbReference>
<dbReference type="GO" id="GO:0005886">
    <property type="term" value="C:plasma membrane"/>
    <property type="evidence" value="ECO:0007669"/>
    <property type="project" value="TreeGrafter"/>
</dbReference>
<accession>A0A418CQS7</accession>
<dbReference type="EMBL" id="QUTF01025093">
    <property type="protein sequence ID" value="RHY84028.1"/>
    <property type="molecule type" value="Genomic_DNA"/>
</dbReference>
<dbReference type="GO" id="GO:0016491">
    <property type="term" value="F:oxidoreductase activity"/>
    <property type="evidence" value="ECO:0007669"/>
    <property type="project" value="InterPro"/>
</dbReference>
<feature type="transmembrane region" description="Helical" evidence="4">
    <location>
        <begin position="59"/>
        <end position="78"/>
    </location>
</feature>
<comment type="caution">
    <text evidence="6">The sequence shown here is derived from an EMBL/GenBank/DDBJ whole genome shotgun (WGS) entry which is preliminary data.</text>
</comment>
<feature type="domain" description="Enoyl reductase (ER)" evidence="5">
    <location>
        <begin position="338"/>
        <end position="614"/>
    </location>
</feature>
<evidence type="ECO:0000259" key="5">
    <source>
        <dbReference type="SMART" id="SM00829"/>
    </source>
</evidence>
<dbReference type="InterPro" id="IPR020843">
    <property type="entry name" value="ER"/>
</dbReference>
<feature type="transmembrane region" description="Helical" evidence="4">
    <location>
        <begin position="167"/>
        <end position="189"/>
    </location>
</feature>
<dbReference type="Gene3D" id="3.90.180.10">
    <property type="entry name" value="Medium-chain alcohol dehydrogenases, catalytic domain"/>
    <property type="match status" value="2"/>
</dbReference>
<reference evidence="6 7" key="1">
    <citation type="submission" date="2018-08" db="EMBL/GenBank/DDBJ databases">
        <title>Aphanomyces genome sequencing and annotation.</title>
        <authorList>
            <person name="Minardi D."/>
            <person name="Oidtmann B."/>
            <person name="Van Der Giezen M."/>
            <person name="Studholme D.J."/>
        </authorList>
    </citation>
    <scope>NUCLEOTIDE SEQUENCE [LARGE SCALE GENOMIC DNA]</scope>
    <source>
        <strain evidence="6 7">FDL457</strain>
    </source>
</reference>
<feature type="transmembrane region" description="Helical" evidence="4">
    <location>
        <begin position="108"/>
        <end position="131"/>
    </location>
</feature>
<evidence type="ECO:0000256" key="3">
    <source>
        <dbReference type="ARBA" id="ARBA00022842"/>
    </source>
</evidence>
<evidence type="ECO:0000313" key="7">
    <source>
        <dbReference type="Proteomes" id="UP000286510"/>
    </source>
</evidence>
<feature type="non-terminal residue" evidence="6">
    <location>
        <position position="1"/>
    </location>
</feature>
<sequence length="634" mass="70190">VDDGGRFLQRLLLVHGRSNYKRIAKVILYSFYKNMSLVIVLFLYNFYNGQSGTSLFESFVMAGWNFFLALPIIAIGIFDEDVSPEQAMAFPPLYLSGQRNEDLNIKYFSWWIFNAFYHAFISFFLPVYIVRGFTTEAFHVQGTTIYSGLLMTMNLKVIFETLSWTMFSYAFVVFSFLLFFFFLAVYPVVPGLGNDMIGVPTSMLSTWVKNYRPTEADILRERGLLQKNQLKIVDMTTNGAVTYSHPRSMEEQRQDEKAGVKNLDMTGYTGFAFSAPEDKVVSDVDSKEAVREIATMRVDHFNFTGETDAEAERRHGLGHSRSNMFRKIVCTKLSTDFRAATEIVSIPRSTLTVAPGTVLIKNVVVGINASDINYTNGKYNPGVQPPFDCGFEGGMCMFGHVEEVGAGVKHLRKGDAVVYTLYGAFAEYIVVPIKFVSKVPFVTAAILPLNVCGLTASIALDVVGEVLYHEIRLALTNLRSGGPCSRLVVLPLQYCVLKALTSFQTCVNNLAKHGRLIVIGSISGYADSSSWSAAAGATSPFTATLLSKSASVRGFFLNHFAKSHGAAHARKLTILVRKRLLNPGLDTATFRGLEGVADAIEYLYARKNIGKLVVHLADPTTSSSDHMTLPRASL</sequence>
<evidence type="ECO:0000256" key="2">
    <source>
        <dbReference type="ARBA" id="ARBA00022723"/>
    </source>
</evidence>
<dbReference type="Pfam" id="PF08240">
    <property type="entry name" value="ADH_N"/>
    <property type="match status" value="1"/>
</dbReference>
<evidence type="ECO:0000313" key="6">
    <source>
        <dbReference type="EMBL" id="RHY84028.1"/>
    </source>
</evidence>
<keyword evidence="2" id="KW-0479">Metal-binding</keyword>
<gene>
    <name evidence="6" type="ORF">DYB26_014023</name>
</gene>
<dbReference type="GO" id="GO:0046872">
    <property type="term" value="F:metal ion binding"/>
    <property type="evidence" value="ECO:0007669"/>
    <property type="project" value="UniProtKB-KW"/>
</dbReference>
<keyword evidence="3" id="KW-0460">Magnesium</keyword>
<feature type="transmembrane region" description="Helical" evidence="4">
    <location>
        <begin position="26"/>
        <end position="47"/>
    </location>
</feature>
<dbReference type="PANTHER" id="PTHR24092:SF150">
    <property type="entry name" value="PHOSPHOLIPID-TRANSPORTING ATPASE"/>
    <property type="match status" value="1"/>
</dbReference>
<dbReference type="AlphaFoldDB" id="A0A418CQS7"/>